<dbReference type="AlphaFoldDB" id="A0A941IHT9"/>
<accession>A0A941IHT9</accession>
<dbReference type="InterPro" id="IPR023393">
    <property type="entry name" value="START-like_dom_sf"/>
</dbReference>
<proteinExistence type="predicted"/>
<sequence length="150" mass="15883">MSQVRAVAAAHIHAPAKQVADALADYAAVRPQIQPAQFTDYELRTGGIGAGTVVNWKLHATEKRVRDCAITVTSPEEGVLVESDANSSMVTTYTVVGSEDGHASVVIETVWNGAGGIGGFFERTFAPKALVKIYDELLSNLAQRVQGEAA</sequence>
<name>A0A941IHT9_9ACTN</name>
<keyword evidence="2" id="KW-1185">Reference proteome</keyword>
<dbReference type="InterPro" id="IPR019587">
    <property type="entry name" value="Polyketide_cyclase/dehydratase"/>
</dbReference>
<dbReference type="SUPFAM" id="SSF55961">
    <property type="entry name" value="Bet v1-like"/>
    <property type="match status" value="1"/>
</dbReference>
<dbReference type="Gene3D" id="3.30.530.20">
    <property type="match status" value="1"/>
</dbReference>
<dbReference type="Proteomes" id="UP000676325">
    <property type="component" value="Unassembled WGS sequence"/>
</dbReference>
<evidence type="ECO:0000313" key="2">
    <source>
        <dbReference type="Proteomes" id="UP000676325"/>
    </source>
</evidence>
<dbReference type="PIRSF" id="PIRSF017371">
    <property type="entry name" value="UCP017371"/>
    <property type="match status" value="1"/>
</dbReference>
<dbReference type="RefSeq" id="WP_212520020.1">
    <property type="nucleotide sequence ID" value="NZ_JAGSOH010000069.1"/>
</dbReference>
<dbReference type="CDD" id="cd07812">
    <property type="entry name" value="SRPBCC"/>
    <property type="match status" value="1"/>
</dbReference>
<gene>
    <name evidence="1" type="ORF">KDK95_21425</name>
</gene>
<dbReference type="EMBL" id="JAGSOH010000069">
    <property type="protein sequence ID" value="MBR7828885.1"/>
    <property type="molecule type" value="Genomic_DNA"/>
</dbReference>
<reference evidence="1" key="1">
    <citation type="submission" date="2021-04" db="EMBL/GenBank/DDBJ databases">
        <title>Genome based classification of Actinospica acidithermotolerans sp. nov., an actinobacterium isolated from an Indonesian hot spring.</title>
        <authorList>
            <person name="Kusuma A.B."/>
            <person name="Putra K.E."/>
            <person name="Nafisah S."/>
            <person name="Loh J."/>
            <person name="Nouioui I."/>
            <person name="Goodfellow M."/>
        </authorList>
    </citation>
    <scope>NUCLEOTIDE SEQUENCE</scope>
    <source>
        <strain evidence="1">MGRD01-02</strain>
    </source>
</reference>
<comment type="caution">
    <text evidence="1">The sequence shown here is derived from an EMBL/GenBank/DDBJ whole genome shotgun (WGS) entry which is preliminary data.</text>
</comment>
<dbReference type="InterPro" id="IPR014488">
    <property type="entry name" value="UCP017371"/>
</dbReference>
<protein>
    <submittedName>
        <fullName evidence="1">SRPBCC family protein</fullName>
    </submittedName>
</protein>
<evidence type="ECO:0000313" key="1">
    <source>
        <dbReference type="EMBL" id="MBR7828885.1"/>
    </source>
</evidence>
<organism evidence="1 2">
    <name type="scientific">Actinospica acidithermotolerans</name>
    <dbReference type="NCBI Taxonomy" id="2828514"/>
    <lineage>
        <taxon>Bacteria</taxon>
        <taxon>Bacillati</taxon>
        <taxon>Actinomycetota</taxon>
        <taxon>Actinomycetes</taxon>
        <taxon>Catenulisporales</taxon>
        <taxon>Actinospicaceae</taxon>
        <taxon>Actinospica</taxon>
    </lineage>
</organism>
<dbReference type="Pfam" id="PF10604">
    <property type="entry name" value="Polyketide_cyc2"/>
    <property type="match status" value="1"/>
</dbReference>